<protein>
    <recommendedName>
        <fullName evidence="4">DUF1360 domain-containing protein</fullName>
    </recommendedName>
</protein>
<sequence length="136" mass="14760">MDAFTTAAVLALAIGAVACTISLAKVFAPARAWVAGRRGRAWRWLADLIGCPYCVSHWLAFSATVIYRPRLVSLWLPLDLAVTTMAIVALAMLPVLVIRRGIAPVRIQIDHHRLPATVPTTLLSSRDRAHLNGAGR</sequence>
<dbReference type="RefSeq" id="WP_184882336.1">
    <property type="nucleotide sequence ID" value="NZ_BOOV01000033.1"/>
</dbReference>
<evidence type="ECO:0000313" key="3">
    <source>
        <dbReference type="Proteomes" id="UP000542210"/>
    </source>
</evidence>
<dbReference type="Proteomes" id="UP000542210">
    <property type="component" value="Unassembled WGS sequence"/>
</dbReference>
<keyword evidence="1" id="KW-0812">Transmembrane</keyword>
<proteinExistence type="predicted"/>
<evidence type="ECO:0000256" key="1">
    <source>
        <dbReference type="SAM" id="Phobius"/>
    </source>
</evidence>
<reference evidence="2 3" key="1">
    <citation type="submission" date="2020-08" db="EMBL/GenBank/DDBJ databases">
        <title>Sequencing the genomes of 1000 actinobacteria strains.</title>
        <authorList>
            <person name="Klenk H.-P."/>
        </authorList>
    </citation>
    <scope>NUCLEOTIDE SEQUENCE [LARGE SCALE GENOMIC DNA]</scope>
    <source>
        <strain evidence="2 3">DSM 45784</strain>
    </source>
</reference>
<name>A0A7W7DAR1_9ACTN</name>
<feature type="transmembrane region" description="Helical" evidence="1">
    <location>
        <begin position="74"/>
        <end position="98"/>
    </location>
</feature>
<accession>A0A7W7DAR1</accession>
<comment type="caution">
    <text evidence="2">The sequence shown here is derived from an EMBL/GenBank/DDBJ whole genome shotgun (WGS) entry which is preliminary data.</text>
</comment>
<organism evidence="2 3">
    <name type="scientific">Sphaerisporangium siamense</name>
    <dbReference type="NCBI Taxonomy" id="795645"/>
    <lineage>
        <taxon>Bacteria</taxon>
        <taxon>Bacillati</taxon>
        <taxon>Actinomycetota</taxon>
        <taxon>Actinomycetes</taxon>
        <taxon>Streptosporangiales</taxon>
        <taxon>Streptosporangiaceae</taxon>
        <taxon>Sphaerisporangium</taxon>
    </lineage>
</organism>
<feature type="transmembrane region" description="Helical" evidence="1">
    <location>
        <begin position="6"/>
        <end position="27"/>
    </location>
</feature>
<dbReference type="EMBL" id="JACHND010000001">
    <property type="protein sequence ID" value="MBB4702515.1"/>
    <property type="molecule type" value="Genomic_DNA"/>
</dbReference>
<dbReference type="AlphaFoldDB" id="A0A7W7DAR1"/>
<gene>
    <name evidence="2" type="ORF">BJ982_004059</name>
</gene>
<keyword evidence="3" id="KW-1185">Reference proteome</keyword>
<feature type="transmembrane region" description="Helical" evidence="1">
    <location>
        <begin position="48"/>
        <end position="68"/>
    </location>
</feature>
<keyword evidence="1" id="KW-1133">Transmembrane helix</keyword>
<evidence type="ECO:0000313" key="2">
    <source>
        <dbReference type="EMBL" id="MBB4702515.1"/>
    </source>
</evidence>
<keyword evidence="1" id="KW-0472">Membrane</keyword>
<evidence type="ECO:0008006" key="4">
    <source>
        <dbReference type="Google" id="ProtNLM"/>
    </source>
</evidence>